<protein>
    <submittedName>
        <fullName evidence="1">Uncharacterized protein</fullName>
    </submittedName>
</protein>
<feature type="non-terminal residue" evidence="1">
    <location>
        <position position="47"/>
    </location>
</feature>
<accession>A0A699WZ64</accession>
<evidence type="ECO:0000313" key="1">
    <source>
        <dbReference type="EMBL" id="GFD53102.1"/>
    </source>
</evidence>
<sequence length="47" mass="5224">MSHFDSSVPAAVAARSHHDQLEMTEWQEALMSLVDNAGAERAREILD</sequence>
<organism evidence="1">
    <name type="scientific">Tanacetum cinerariifolium</name>
    <name type="common">Dalmatian daisy</name>
    <name type="synonym">Chrysanthemum cinerariifolium</name>
    <dbReference type="NCBI Taxonomy" id="118510"/>
    <lineage>
        <taxon>Eukaryota</taxon>
        <taxon>Viridiplantae</taxon>
        <taxon>Streptophyta</taxon>
        <taxon>Embryophyta</taxon>
        <taxon>Tracheophyta</taxon>
        <taxon>Spermatophyta</taxon>
        <taxon>Magnoliopsida</taxon>
        <taxon>eudicotyledons</taxon>
        <taxon>Gunneridae</taxon>
        <taxon>Pentapetalae</taxon>
        <taxon>asterids</taxon>
        <taxon>campanulids</taxon>
        <taxon>Asterales</taxon>
        <taxon>Asteraceae</taxon>
        <taxon>Asteroideae</taxon>
        <taxon>Anthemideae</taxon>
        <taxon>Anthemidinae</taxon>
        <taxon>Tanacetum</taxon>
    </lineage>
</organism>
<dbReference type="EMBL" id="BKCJ011790173">
    <property type="protein sequence ID" value="GFD53102.1"/>
    <property type="molecule type" value="Genomic_DNA"/>
</dbReference>
<comment type="caution">
    <text evidence="1">The sequence shown here is derived from an EMBL/GenBank/DDBJ whole genome shotgun (WGS) entry which is preliminary data.</text>
</comment>
<name>A0A699WZ64_TANCI</name>
<reference evidence="1" key="1">
    <citation type="journal article" date="2019" name="Sci. Rep.">
        <title>Draft genome of Tanacetum cinerariifolium, the natural source of mosquito coil.</title>
        <authorList>
            <person name="Yamashiro T."/>
            <person name="Shiraishi A."/>
            <person name="Satake H."/>
            <person name="Nakayama K."/>
        </authorList>
    </citation>
    <scope>NUCLEOTIDE SEQUENCE</scope>
</reference>
<dbReference type="AlphaFoldDB" id="A0A699WZ64"/>
<gene>
    <name evidence="1" type="ORF">Tci_925071</name>
</gene>
<proteinExistence type="predicted"/>